<evidence type="ECO:0000256" key="2">
    <source>
        <dbReference type="ARBA" id="ARBA00022723"/>
    </source>
</evidence>
<dbReference type="AlphaFoldDB" id="A0A0D7AWQ5"/>
<keyword evidence="2" id="KW-0479">Metal-binding</keyword>
<name>A0A0D7AWQ5_9AGAR</name>
<dbReference type="GO" id="GO:0005634">
    <property type="term" value="C:nucleus"/>
    <property type="evidence" value="ECO:0007669"/>
    <property type="project" value="UniProtKB-SubCell"/>
</dbReference>
<evidence type="ECO:0000256" key="4">
    <source>
        <dbReference type="ARBA" id="ARBA00022833"/>
    </source>
</evidence>
<dbReference type="PANTHER" id="PTHR46481">
    <property type="entry name" value="ZINC FINGER BED DOMAIN-CONTAINING PROTEIN 4"/>
    <property type="match status" value="1"/>
</dbReference>
<keyword evidence="5" id="KW-0539">Nucleus</keyword>
<dbReference type="STRING" id="1314674.A0A0D7AWQ5"/>
<protein>
    <submittedName>
        <fullName evidence="7">HATC-domain-containing protein</fullName>
    </submittedName>
</protein>
<organism evidence="7 8">
    <name type="scientific">Cylindrobasidium torrendii FP15055 ss-10</name>
    <dbReference type="NCBI Taxonomy" id="1314674"/>
    <lineage>
        <taxon>Eukaryota</taxon>
        <taxon>Fungi</taxon>
        <taxon>Dikarya</taxon>
        <taxon>Basidiomycota</taxon>
        <taxon>Agaricomycotina</taxon>
        <taxon>Agaricomycetes</taxon>
        <taxon>Agaricomycetidae</taxon>
        <taxon>Agaricales</taxon>
        <taxon>Marasmiineae</taxon>
        <taxon>Physalacriaceae</taxon>
        <taxon>Cylindrobasidium</taxon>
    </lineage>
</organism>
<evidence type="ECO:0000256" key="3">
    <source>
        <dbReference type="ARBA" id="ARBA00022771"/>
    </source>
</evidence>
<accession>A0A0D7AWQ5</accession>
<feature type="domain" description="HAT C-terminal dimerisation" evidence="6">
    <location>
        <begin position="14"/>
        <end position="93"/>
    </location>
</feature>
<sequence>MASEVHVGIDAGDELTRYLADARVETTEPLAWWVANKSLYPNLARMAIDFHTIPASSVAVERNFSRGRILITHLRNRLRAKTVQALMCLGDWLRQHVITMADVVHFLEHPDDADAMPDLDFVDN</sequence>
<evidence type="ECO:0000256" key="1">
    <source>
        <dbReference type="ARBA" id="ARBA00004123"/>
    </source>
</evidence>
<dbReference type="InterPro" id="IPR008906">
    <property type="entry name" value="HATC_C_dom"/>
</dbReference>
<dbReference type="OrthoDB" id="1715602at2759"/>
<evidence type="ECO:0000313" key="8">
    <source>
        <dbReference type="Proteomes" id="UP000054007"/>
    </source>
</evidence>
<dbReference type="Proteomes" id="UP000054007">
    <property type="component" value="Unassembled WGS sequence"/>
</dbReference>
<evidence type="ECO:0000313" key="7">
    <source>
        <dbReference type="EMBL" id="KIY62425.1"/>
    </source>
</evidence>
<dbReference type="InterPro" id="IPR052035">
    <property type="entry name" value="ZnF_BED_domain_contain"/>
</dbReference>
<dbReference type="EMBL" id="KN880786">
    <property type="protein sequence ID" value="KIY62425.1"/>
    <property type="molecule type" value="Genomic_DNA"/>
</dbReference>
<dbReference type="InterPro" id="IPR012337">
    <property type="entry name" value="RNaseH-like_sf"/>
</dbReference>
<dbReference type="SUPFAM" id="SSF53098">
    <property type="entry name" value="Ribonuclease H-like"/>
    <property type="match status" value="1"/>
</dbReference>
<dbReference type="Pfam" id="PF05699">
    <property type="entry name" value="Dimer_Tnp_hAT"/>
    <property type="match status" value="1"/>
</dbReference>
<keyword evidence="4" id="KW-0862">Zinc</keyword>
<comment type="subcellular location">
    <subcellularLocation>
        <location evidence="1">Nucleus</location>
    </subcellularLocation>
</comment>
<dbReference type="GO" id="GO:0046983">
    <property type="term" value="F:protein dimerization activity"/>
    <property type="evidence" value="ECO:0007669"/>
    <property type="project" value="InterPro"/>
</dbReference>
<keyword evidence="3" id="KW-0863">Zinc-finger</keyword>
<dbReference type="GO" id="GO:0008270">
    <property type="term" value="F:zinc ion binding"/>
    <property type="evidence" value="ECO:0007669"/>
    <property type="project" value="UniProtKB-KW"/>
</dbReference>
<evidence type="ECO:0000256" key="5">
    <source>
        <dbReference type="ARBA" id="ARBA00023242"/>
    </source>
</evidence>
<keyword evidence="8" id="KW-1185">Reference proteome</keyword>
<reference evidence="7 8" key="1">
    <citation type="journal article" date="2015" name="Fungal Genet. Biol.">
        <title>Evolution of novel wood decay mechanisms in Agaricales revealed by the genome sequences of Fistulina hepatica and Cylindrobasidium torrendii.</title>
        <authorList>
            <person name="Floudas D."/>
            <person name="Held B.W."/>
            <person name="Riley R."/>
            <person name="Nagy L.G."/>
            <person name="Koehler G."/>
            <person name="Ransdell A.S."/>
            <person name="Younus H."/>
            <person name="Chow J."/>
            <person name="Chiniquy J."/>
            <person name="Lipzen A."/>
            <person name="Tritt A."/>
            <person name="Sun H."/>
            <person name="Haridas S."/>
            <person name="LaButti K."/>
            <person name="Ohm R.A."/>
            <person name="Kues U."/>
            <person name="Blanchette R.A."/>
            <person name="Grigoriev I.V."/>
            <person name="Minto R.E."/>
            <person name="Hibbett D.S."/>
        </authorList>
    </citation>
    <scope>NUCLEOTIDE SEQUENCE [LARGE SCALE GENOMIC DNA]</scope>
    <source>
        <strain evidence="7 8">FP15055 ss-10</strain>
    </source>
</reference>
<gene>
    <name evidence="7" type="ORF">CYLTODRAFT_361513</name>
</gene>
<evidence type="ECO:0000259" key="6">
    <source>
        <dbReference type="Pfam" id="PF05699"/>
    </source>
</evidence>
<dbReference type="PANTHER" id="PTHR46481:SF10">
    <property type="entry name" value="ZINC FINGER BED DOMAIN-CONTAINING PROTEIN 39"/>
    <property type="match status" value="1"/>
</dbReference>
<proteinExistence type="predicted"/>